<reference evidence="1" key="1">
    <citation type="submission" date="2018-05" db="EMBL/GenBank/DDBJ databases">
        <authorList>
            <person name="Lanie J.A."/>
            <person name="Ng W.-L."/>
            <person name="Kazmierczak K.M."/>
            <person name="Andrzejewski T.M."/>
            <person name="Davidsen T.M."/>
            <person name="Wayne K.J."/>
            <person name="Tettelin H."/>
            <person name="Glass J.I."/>
            <person name="Rusch D."/>
            <person name="Podicherti R."/>
            <person name="Tsui H.-C.T."/>
            <person name="Winkler M.E."/>
        </authorList>
    </citation>
    <scope>NUCLEOTIDE SEQUENCE</scope>
</reference>
<name>A0A382XAG4_9ZZZZ</name>
<sequence length="30" mass="2879">CAAGALGVRVTMASSGSAGDDKVKISTIGR</sequence>
<dbReference type="AlphaFoldDB" id="A0A382XAG4"/>
<protein>
    <submittedName>
        <fullName evidence="1">Uncharacterized protein</fullName>
    </submittedName>
</protein>
<organism evidence="1">
    <name type="scientific">marine metagenome</name>
    <dbReference type="NCBI Taxonomy" id="408172"/>
    <lineage>
        <taxon>unclassified sequences</taxon>
        <taxon>metagenomes</taxon>
        <taxon>ecological metagenomes</taxon>
    </lineage>
</organism>
<evidence type="ECO:0000313" key="1">
    <source>
        <dbReference type="EMBL" id="SVD67850.1"/>
    </source>
</evidence>
<feature type="non-terminal residue" evidence="1">
    <location>
        <position position="1"/>
    </location>
</feature>
<accession>A0A382XAG4</accession>
<proteinExistence type="predicted"/>
<gene>
    <name evidence="1" type="ORF">METZ01_LOCUS420704</name>
</gene>
<dbReference type="EMBL" id="UINC01166087">
    <property type="protein sequence ID" value="SVD67850.1"/>
    <property type="molecule type" value="Genomic_DNA"/>
</dbReference>